<organism evidence="1 2">
    <name type="scientific">Corynespora cassiicola Philippines</name>
    <dbReference type="NCBI Taxonomy" id="1448308"/>
    <lineage>
        <taxon>Eukaryota</taxon>
        <taxon>Fungi</taxon>
        <taxon>Dikarya</taxon>
        <taxon>Ascomycota</taxon>
        <taxon>Pezizomycotina</taxon>
        <taxon>Dothideomycetes</taxon>
        <taxon>Pleosporomycetidae</taxon>
        <taxon>Pleosporales</taxon>
        <taxon>Corynesporascaceae</taxon>
        <taxon>Corynespora</taxon>
    </lineage>
</organism>
<evidence type="ECO:0000313" key="2">
    <source>
        <dbReference type="Proteomes" id="UP000240883"/>
    </source>
</evidence>
<accession>A0A2T2NLL6</accession>
<dbReference type="Proteomes" id="UP000240883">
    <property type="component" value="Unassembled WGS sequence"/>
</dbReference>
<protein>
    <submittedName>
        <fullName evidence="1">Uncharacterized protein</fullName>
    </submittedName>
</protein>
<name>A0A2T2NLL6_CORCC</name>
<proteinExistence type="predicted"/>
<keyword evidence="2" id="KW-1185">Reference proteome</keyword>
<dbReference type="EMBL" id="KZ678136">
    <property type="protein sequence ID" value="PSN66249.1"/>
    <property type="molecule type" value="Genomic_DNA"/>
</dbReference>
<sequence>MSAFGIQCPGISARLERRSGSALWGRIFLFAKSFVPRVGRVVHCGRRLAICTLLSGEICPEKRGFLLIGLTGEMAGWDMASPIGQAGLSISAPSIVFPLSDCFC</sequence>
<gene>
    <name evidence="1" type="ORF">BS50DRAFT_410503</name>
</gene>
<reference evidence="1 2" key="1">
    <citation type="journal article" date="2018" name="Front. Microbiol.">
        <title>Genome-Wide Analysis of Corynespora cassiicola Leaf Fall Disease Putative Effectors.</title>
        <authorList>
            <person name="Lopez D."/>
            <person name="Ribeiro S."/>
            <person name="Label P."/>
            <person name="Fumanal B."/>
            <person name="Venisse J.S."/>
            <person name="Kohler A."/>
            <person name="de Oliveira R.R."/>
            <person name="Labutti K."/>
            <person name="Lipzen A."/>
            <person name="Lail K."/>
            <person name="Bauer D."/>
            <person name="Ohm R.A."/>
            <person name="Barry K.W."/>
            <person name="Spatafora J."/>
            <person name="Grigoriev I.V."/>
            <person name="Martin F.M."/>
            <person name="Pujade-Renaud V."/>
        </authorList>
    </citation>
    <scope>NUCLEOTIDE SEQUENCE [LARGE SCALE GENOMIC DNA]</scope>
    <source>
        <strain evidence="1 2">Philippines</strain>
    </source>
</reference>
<evidence type="ECO:0000313" key="1">
    <source>
        <dbReference type="EMBL" id="PSN66249.1"/>
    </source>
</evidence>
<dbReference type="AlphaFoldDB" id="A0A2T2NLL6"/>